<keyword evidence="4" id="KW-1185">Reference proteome</keyword>
<dbReference type="Pfam" id="PF13466">
    <property type="entry name" value="STAS_2"/>
    <property type="match status" value="1"/>
</dbReference>
<accession>A0A3A3G4K5</accession>
<dbReference type="InterPro" id="IPR058548">
    <property type="entry name" value="MlaB-like_STAS"/>
</dbReference>
<feature type="compositionally biased region" description="Basic and acidic residues" evidence="1">
    <location>
        <begin position="22"/>
        <end position="32"/>
    </location>
</feature>
<dbReference type="OrthoDB" id="5298269at2"/>
<reference evidence="4" key="1">
    <citation type="submission" date="2018-09" db="EMBL/GenBank/DDBJ databases">
        <authorList>
            <person name="Zhu H."/>
        </authorList>
    </citation>
    <scope>NUCLEOTIDE SEQUENCE [LARGE SCALE GENOMIC DNA]</scope>
    <source>
        <strain evidence="4">K1S02-23</strain>
    </source>
</reference>
<feature type="domain" description="STAS" evidence="2">
    <location>
        <begin position="391"/>
        <end position="464"/>
    </location>
</feature>
<proteinExistence type="predicted"/>
<sequence length="464" mass="50303">MGIFSFLGKKDRQADTSASDMDDSRRKRENDPARTSANRNSRSSGSSRNSQQRDAARATAQKIDAIESEMTSELGRSAKKTASQPSAAPARGAAPTAAINSQAANTQAAGPSTLPTLGNTTGFGLDPRAGNVIVASSETHPAIEEAAILFANEQNDIAEQMLLSAIHDTSLGDTIKIVWRMLFDLYQMTGKHEQFETLSIEFAAKFETSPPAWEGKRLDMQAALQPTSASPAITFSGKLDEAIAKQLERAHKLSEKNGVLRLEFARVTEVQADGCALLLATLKKLQKSGAELILVGAPELATKIRAIIETGRRDDTDAPWLLLLEILQLLKREQEFEEASIDYCVTFEVSPPAFVAPQKVSTAVELLEQPAPESERYMMPALIDGRGNALNAINDYVAKYNPAVIDCKNLIRIDFSAAGQLLSMLAPLAGQGKVVELCNVNYLVAALFQVIGLREVVQLTLRKY</sequence>
<dbReference type="PROSITE" id="PS50801">
    <property type="entry name" value="STAS"/>
    <property type="match status" value="2"/>
</dbReference>
<dbReference type="InterPro" id="IPR036513">
    <property type="entry name" value="STAS_dom_sf"/>
</dbReference>
<dbReference type="SUPFAM" id="SSF52091">
    <property type="entry name" value="SpoIIaa-like"/>
    <property type="match status" value="2"/>
</dbReference>
<protein>
    <submittedName>
        <fullName evidence="3">STAS domain-containing protein</fullName>
    </submittedName>
</protein>
<evidence type="ECO:0000313" key="3">
    <source>
        <dbReference type="EMBL" id="RJG03417.1"/>
    </source>
</evidence>
<feature type="compositionally biased region" description="Polar residues" evidence="1">
    <location>
        <begin position="99"/>
        <end position="122"/>
    </location>
</feature>
<dbReference type="EMBL" id="QYUQ01000002">
    <property type="protein sequence ID" value="RJG03417.1"/>
    <property type="molecule type" value="Genomic_DNA"/>
</dbReference>
<evidence type="ECO:0000313" key="4">
    <source>
        <dbReference type="Proteomes" id="UP000266327"/>
    </source>
</evidence>
<dbReference type="Gene3D" id="3.30.750.24">
    <property type="entry name" value="STAS domain"/>
    <property type="match status" value="2"/>
</dbReference>
<feature type="domain" description="STAS" evidence="2">
    <location>
        <begin position="220"/>
        <end position="309"/>
    </location>
</feature>
<organism evidence="3 4">
    <name type="scientific">Noviherbaspirillum sedimenti</name>
    <dbReference type="NCBI Taxonomy" id="2320865"/>
    <lineage>
        <taxon>Bacteria</taxon>
        <taxon>Pseudomonadati</taxon>
        <taxon>Pseudomonadota</taxon>
        <taxon>Betaproteobacteria</taxon>
        <taxon>Burkholderiales</taxon>
        <taxon>Oxalobacteraceae</taxon>
        <taxon>Noviherbaspirillum</taxon>
    </lineage>
</organism>
<evidence type="ECO:0000259" key="2">
    <source>
        <dbReference type="PROSITE" id="PS50801"/>
    </source>
</evidence>
<gene>
    <name evidence="3" type="ORF">D3878_18950</name>
</gene>
<feature type="compositionally biased region" description="Low complexity" evidence="1">
    <location>
        <begin position="36"/>
        <end position="50"/>
    </location>
</feature>
<dbReference type="AlphaFoldDB" id="A0A3A3G4K5"/>
<feature type="compositionally biased region" description="Low complexity" evidence="1">
    <location>
        <begin position="82"/>
        <end position="98"/>
    </location>
</feature>
<evidence type="ECO:0000256" key="1">
    <source>
        <dbReference type="SAM" id="MobiDB-lite"/>
    </source>
</evidence>
<feature type="region of interest" description="Disordered" evidence="1">
    <location>
        <begin position="1"/>
        <end position="122"/>
    </location>
</feature>
<dbReference type="InterPro" id="IPR002645">
    <property type="entry name" value="STAS_dom"/>
</dbReference>
<comment type="caution">
    <text evidence="3">The sequence shown here is derived from an EMBL/GenBank/DDBJ whole genome shotgun (WGS) entry which is preliminary data.</text>
</comment>
<dbReference type="Proteomes" id="UP000266327">
    <property type="component" value="Unassembled WGS sequence"/>
</dbReference>
<name>A0A3A3G4K5_9BURK</name>